<name>C9YFS0_CURXX</name>
<evidence type="ECO:0000256" key="2">
    <source>
        <dbReference type="SAM" id="SignalP"/>
    </source>
</evidence>
<evidence type="ECO:0000256" key="1">
    <source>
        <dbReference type="SAM" id="Phobius"/>
    </source>
</evidence>
<protein>
    <submittedName>
        <fullName evidence="3">Uncharacterized protein</fullName>
    </submittedName>
</protein>
<feature type="transmembrane region" description="Helical" evidence="1">
    <location>
        <begin position="43"/>
        <end position="69"/>
    </location>
</feature>
<dbReference type="AlphaFoldDB" id="C9YFS0"/>
<keyword evidence="1" id="KW-0472">Membrane</keyword>
<keyword evidence="1" id="KW-0812">Transmembrane</keyword>
<keyword evidence="2" id="KW-0732">Signal</keyword>
<reference evidence="3" key="1">
    <citation type="journal article" date="2010" name="Nature">
        <title>The Dynamic genome of Hydra.</title>
        <authorList>
            <person name="Chapman J.A."/>
            <person name="Kirkness E.F."/>
            <person name="Simakov O."/>
            <person name="Hampson S.E."/>
            <person name="Mitros T."/>
            <person name="Weinmaier T."/>
            <person name="Rattei T."/>
            <person name="Balasubramanian P.G."/>
            <person name="Borman J."/>
            <person name="Busam D."/>
            <person name="Disbennett K."/>
            <person name="Pfannkoch C."/>
            <person name="Sumin N."/>
            <person name="Sutton G."/>
            <person name="Viswanathan L."/>
            <person name="Walenz B."/>
            <person name="Goodstein D.M."/>
            <person name="Hellsten U."/>
            <person name="Kawashima T."/>
            <person name="Prochnik S.E."/>
            <person name="Putnam N.H."/>
            <person name="Shu S."/>
            <person name="Blumberg B."/>
            <person name="Dana C.E."/>
            <person name="Gee L."/>
            <person name="Kibler D.F."/>
            <person name="Law L."/>
            <person name="Lindgens D."/>
            <person name="Martinez D.E."/>
            <person name="Peng J."/>
            <person name="Wigge P.A."/>
            <person name="Bertulat B."/>
            <person name="Guder C."/>
            <person name="Nakamura Y."/>
            <person name="Ozbek S."/>
            <person name="Watanabe H."/>
            <person name="Khalturin K."/>
            <person name="Hemmrich G."/>
            <person name="Franke A."/>
            <person name="Augustin R."/>
            <person name="Fraune S."/>
            <person name="Hayakawa E."/>
            <person name="Hayakawa S."/>
            <person name="Hirose M."/>
            <person name="Hwang J."/>
            <person name="Ikeo K."/>
            <person name="Nishimiya-Fujisawa C."/>
            <person name="Ogura A."/>
            <person name="Takahashi T."/>
            <person name="Steinmetz P.R."/>
            <person name="Zhang X."/>
            <person name="Aufschnaiter R."/>
            <person name="Eder M.K."/>
            <person name="Gorny A.K."/>
            <person name="Salvenmoser W."/>
            <person name="Heimberg A.M."/>
            <person name="Wheeler B.M."/>
            <person name="Peterson K.J."/>
            <person name="Boettger A."/>
            <person name="Tischler P."/>
            <person name="Wolf A."/>
            <person name="Gojobori T."/>
            <person name="Remington K.A."/>
            <person name="Strausberg R.L."/>
            <person name="Venter J."/>
            <person name="Technau U."/>
            <person name="Hobmayer B."/>
            <person name="Bosch T.C."/>
            <person name="Holstein T.W."/>
            <person name="Fujisawa T."/>
            <person name="Bode H.R."/>
            <person name="David C.N."/>
            <person name="Rokhsar D.S."/>
            <person name="Steele R.E."/>
        </authorList>
    </citation>
    <scope>NUCLEOTIDE SEQUENCE</scope>
</reference>
<dbReference type="EMBL" id="FN543108">
    <property type="protein sequence ID" value="CBA32872.1"/>
    <property type="molecule type" value="Genomic_DNA"/>
</dbReference>
<organism evidence="3">
    <name type="scientific">Curvibacter symbiont subsp. Hydra magnipapillata</name>
    <dbReference type="NCBI Taxonomy" id="667019"/>
    <lineage>
        <taxon>Bacteria</taxon>
        <taxon>Pseudomonadati</taxon>
        <taxon>Pseudomonadota</taxon>
        <taxon>Betaproteobacteria</taxon>
        <taxon>Burkholderiales</taxon>
        <taxon>Comamonadaceae</taxon>
        <taxon>Curvibacter</taxon>
    </lineage>
</organism>
<gene>
    <name evidence="3" type="ORF">Csp_B16200</name>
</gene>
<evidence type="ECO:0000313" key="3">
    <source>
        <dbReference type="EMBL" id="CBA32872.1"/>
    </source>
</evidence>
<keyword evidence="1" id="KW-1133">Transmembrane helix</keyword>
<proteinExistence type="predicted"/>
<feature type="chain" id="PRO_5003004711" evidence="2">
    <location>
        <begin position="26"/>
        <end position="149"/>
    </location>
</feature>
<sequence length="149" mass="14691">MKIRFATKVIAACAILAGASTPFYAYSQTDASAFSAISAMPVASVVGASAGAVVAIPVAFSTAGAVLVVKGVEASAKGTVYVLERMSDGARASVEVSGKAASGASAAVGTVVFVSVISTGVVLSVAGKVIAFIPNEIGKALLHNERVSQ</sequence>
<feature type="signal peptide" evidence="2">
    <location>
        <begin position="1"/>
        <end position="25"/>
    </location>
</feature>
<accession>C9YFS0</accession>